<dbReference type="PROSITE" id="PS50110">
    <property type="entry name" value="RESPONSE_REGULATORY"/>
    <property type="match status" value="1"/>
</dbReference>
<keyword evidence="2" id="KW-0902">Two-component regulatory system</keyword>
<dbReference type="PANTHER" id="PTHR44591:SF14">
    <property type="entry name" value="PROTEIN PILG"/>
    <property type="match status" value="1"/>
</dbReference>
<accession>A0A3B1CRB6</accession>
<dbReference type="InterPro" id="IPR050595">
    <property type="entry name" value="Bact_response_regulator"/>
</dbReference>
<dbReference type="InterPro" id="IPR001789">
    <property type="entry name" value="Sig_transdc_resp-reg_receiver"/>
</dbReference>
<name>A0A3B1CRB6_9ZZZZ</name>
<dbReference type="SMART" id="SM00448">
    <property type="entry name" value="REC"/>
    <property type="match status" value="1"/>
</dbReference>
<keyword evidence="1" id="KW-0597">Phosphoprotein</keyword>
<reference evidence="4" key="1">
    <citation type="submission" date="2018-06" db="EMBL/GenBank/DDBJ databases">
        <authorList>
            <person name="Zhirakovskaya E."/>
        </authorList>
    </citation>
    <scope>NUCLEOTIDE SEQUENCE</scope>
</reference>
<evidence type="ECO:0000313" key="4">
    <source>
        <dbReference type="EMBL" id="VAX21545.1"/>
    </source>
</evidence>
<dbReference type="Gene3D" id="3.40.50.2300">
    <property type="match status" value="1"/>
</dbReference>
<feature type="domain" description="Response regulatory" evidence="3">
    <location>
        <begin position="3"/>
        <end position="119"/>
    </location>
</feature>
<proteinExistence type="predicted"/>
<dbReference type="GO" id="GO:0000160">
    <property type="term" value="P:phosphorelay signal transduction system"/>
    <property type="evidence" value="ECO:0007669"/>
    <property type="project" value="UniProtKB-KW"/>
</dbReference>
<dbReference type="PANTHER" id="PTHR44591">
    <property type="entry name" value="STRESS RESPONSE REGULATOR PROTEIN 1"/>
    <property type="match status" value="1"/>
</dbReference>
<dbReference type="AlphaFoldDB" id="A0A3B1CRB6"/>
<dbReference type="SUPFAM" id="SSF52172">
    <property type="entry name" value="CheY-like"/>
    <property type="match status" value="1"/>
</dbReference>
<evidence type="ECO:0000256" key="1">
    <source>
        <dbReference type="ARBA" id="ARBA00022553"/>
    </source>
</evidence>
<dbReference type="InterPro" id="IPR011006">
    <property type="entry name" value="CheY-like_superfamily"/>
</dbReference>
<organism evidence="4">
    <name type="scientific">hydrothermal vent metagenome</name>
    <dbReference type="NCBI Taxonomy" id="652676"/>
    <lineage>
        <taxon>unclassified sequences</taxon>
        <taxon>metagenomes</taxon>
        <taxon>ecological metagenomes</taxon>
    </lineage>
</organism>
<dbReference type="EMBL" id="UOGD01000198">
    <property type="protein sequence ID" value="VAX21545.1"/>
    <property type="molecule type" value="Genomic_DNA"/>
</dbReference>
<sequence>MDSILIVDDDIKLCATLSEDLNEIGYYTHFVTTADEAINYLNSSSVDLILLDLRMPNKDGFYVINQINNNSSAYNTRIIVLTANVDIDSAIESAKLGVDEFLRKPYDFDELLITVRRVLQKEAYEN</sequence>
<evidence type="ECO:0000256" key="2">
    <source>
        <dbReference type="ARBA" id="ARBA00023012"/>
    </source>
</evidence>
<gene>
    <name evidence="4" type="ORF">MNBD_IGNAVI01-1460</name>
</gene>
<dbReference type="Pfam" id="PF00072">
    <property type="entry name" value="Response_reg"/>
    <property type="match status" value="1"/>
</dbReference>
<evidence type="ECO:0000259" key="3">
    <source>
        <dbReference type="PROSITE" id="PS50110"/>
    </source>
</evidence>
<protein>
    <recommendedName>
        <fullName evidence="3">Response regulatory domain-containing protein</fullName>
    </recommendedName>
</protein>